<sequence length="439" mass="50440">MLQRSRLLFIHSKLYSGVRKQTFLTNAYSCTEAWNSRSSSPILSKINLNDFYNVLDQNYTSKGVISATDVDIFANVINDSSYLDELRDLLHKLRMSADTMSTLDSTHHATIRNYIDHGHIEDLIEILKEPLTYGIFLDDYTANILLDKLVTAENYNDAATVASLVMLQEDFSNDITCALGQYACYKFALGYTPPPPPEPEPKKKKVEEIKIRVKYLRNPYFDDHFDIKDPLVAAGKTLAWMSERSNTNLNNNLQIIGWLYFKKYDKLFHACENLSKKEGSKLFAEVKALVQKECESKSDDAETVEKLGQCLSVLEKVSASEGSLEDALKDSIENAINKSQKQDIAAQVKLFQSWGEIREAKLNEQIQRLDRAKRLQLIQEKQDKLKEEEQKLWFFDNEDQIDLQIEDKESLVEEPAQRKTVVTQSDENYVPPEIRPKKK</sequence>
<dbReference type="PANTHER" id="PTHR21393:SF0">
    <property type="entry name" value="SMALL RIBOSOMAL SUBUNIT PROTEIN MS27"/>
    <property type="match status" value="1"/>
</dbReference>
<reference evidence="4" key="1">
    <citation type="submission" date="2020-11" db="EMBL/GenBank/DDBJ databases">
        <authorList>
            <person name="Whiteford S."/>
        </authorList>
    </citation>
    <scope>NUCLEOTIDE SEQUENCE</scope>
</reference>
<evidence type="ECO:0000256" key="1">
    <source>
        <dbReference type="ARBA" id="ARBA00004173"/>
    </source>
</evidence>
<keyword evidence="2" id="KW-0175">Coiled coil</keyword>
<evidence type="ECO:0000313" key="4">
    <source>
        <dbReference type="EMBL" id="CAG9091918.1"/>
    </source>
</evidence>
<keyword evidence="5" id="KW-1185">Reference proteome</keyword>
<gene>
    <name evidence="4" type="ORF">PLXY2_LOCUS1048</name>
</gene>
<dbReference type="Pfam" id="PF10037">
    <property type="entry name" value="MRP-S27"/>
    <property type="match status" value="1"/>
</dbReference>
<organism evidence="4 5">
    <name type="scientific">Plutella xylostella</name>
    <name type="common">Diamondback moth</name>
    <name type="synonym">Plutella maculipennis</name>
    <dbReference type="NCBI Taxonomy" id="51655"/>
    <lineage>
        <taxon>Eukaryota</taxon>
        <taxon>Metazoa</taxon>
        <taxon>Ecdysozoa</taxon>
        <taxon>Arthropoda</taxon>
        <taxon>Hexapoda</taxon>
        <taxon>Insecta</taxon>
        <taxon>Pterygota</taxon>
        <taxon>Neoptera</taxon>
        <taxon>Endopterygota</taxon>
        <taxon>Lepidoptera</taxon>
        <taxon>Glossata</taxon>
        <taxon>Ditrysia</taxon>
        <taxon>Yponomeutoidea</taxon>
        <taxon>Plutellidae</taxon>
        <taxon>Plutella</taxon>
    </lineage>
</organism>
<dbReference type="Proteomes" id="UP000653454">
    <property type="component" value="Unassembled WGS sequence"/>
</dbReference>
<evidence type="ECO:0000313" key="5">
    <source>
        <dbReference type="Proteomes" id="UP000653454"/>
    </source>
</evidence>
<dbReference type="AlphaFoldDB" id="A0A8S4D0Q1"/>
<proteinExistence type="predicted"/>
<dbReference type="InterPro" id="IPR034913">
    <property type="entry name" value="mS27/PTCD2"/>
</dbReference>
<evidence type="ECO:0000256" key="3">
    <source>
        <dbReference type="SAM" id="MobiDB-lite"/>
    </source>
</evidence>
<dbReference type="InterPro" id="IPR019266">
    <property type="entry name" value="Ribosomal_mS27"/>
</dbReference>
<comment type="caution">
    <text evidence="4">The sequence shown here is derived from an EMBL/GenBank/DDBJ whole genome shotgun (WGS) entry which is preliminary data.</text>
</comment>
<protein>
    <submittedName>
        <fullName evidence="4">(diamondback moth) hypothetical protein</fullName>
    </submittedName>
</protein>
<name>A0A8S4D0Q1_PLUXY</name>
<feature type="region of interest" description="Disordered" evidence="3">
    <location>
        <begin position="414"/>
        <end position="439"/>
    </location>
</feature>
<evidence type="ECO:0000256" key="2">
    <source>
        <dbReference type="SAM" id="Coils"/>
    </source>
</evidence>
<dbReference type="GO" id="GO:0005739">
    <property type="term" value="C:mitochondrion"/>
    <property type="evidence" value="ECO:0007669"/>
    <property type="project" value="UniProtKB-SubCell"/>
</dbReference>
<dbReference type="PANTHER" id="PTHR21393">
    <property type="entry name" value="MITOCHONDRIAL 28S RIBOSOMAL PROTEIN S27"/>
    <property type="match status" value="1"/>
</dbReference>
<feature type="coiled-coil region" evidence="2">
    <location>
        <begin position="371"/>
        <end position="398"/>
    </location>
</feature>
<accession>A0A8S4D0Q1</accession>
<dbReference type="EMBL" id="CAJHNJ030000002">
    <property type="protein sequence ID" value="CAG9091918.1"/>
    <property type="molecule type" value="Genomic_DNA"/>
</dbReference>
<comment type="subcellular location">
    <subcellularLocation>
        <location evidence="1">Mitochondrion</location>
    </subcellularLocation>
</comment>